<comment type="caution">
    <text evidence="4">The sequence shown here is derived from an EMBL/GenBank/DDBJ whole genome shotgun (WGS) entry which is preliminary data.</text>
</comment>
<dbReference type="InterPro" id="IPR023370">
    <property type="entry name" value="TrmO-like_N"/>
</dbReference>
<dbReference type="Proteomes" id="UP000281094">
    <property type="component" value="Unassembled WGS sequence"/>
</dbReference>
<dbReference type="CDD" id="cd09281">
    <property type="entry name" value="UPF0066"/>
    <property type="match status" value="1"/>
</dbReference>
<dbReference type="GO" id="GO:0008168">
    <property type="term" value="F:methyltransferase activity"/>
    <property type="evidence" value="ECO:0007669"/>
    <property type="project" value="UniProtKB-KW"/>
</dbReference>
<dbReference type="SUPFAM" id="SSF118196">
    <property type="entry name" value="YaeB-like"/>
    <property type="match status" value="1"/>
</dbReference>
<dbReference type="AlphaFoldDB" id="A0A3L7JCK9"/>
<dbReference type="InterPro" id="IPR040372">
    <property type="entry name" value="YaeB-like"/>
</dbReference>
<accession>A0A3L7JCK9</accession>
<keyword evidence="5" id="KW-1185">Reference proteome</keyword>
<proteinExistence type="inferred from homology"/>
<comment type="similarity">
    <text evidence="2">Belongs to the tRNA methyltransferase O family.</text>
</comment>
<dbReference type="EMBL" id="RCWN01000001">
    <property type="protein sequence ID" value="RLQ88204.1"/>
    <property type="molecule type" value="Genomic_DNA"/>
</dbReference>
<name>A0A3L7JCK9_9HYPH</name>
<dbReference type="Pfam" id="PF01980">
    <property type="entry name" value="TrmO_N"/>
    <property type="match status" value="1"/>
</dbReference>
<feature type="domain" description="TsaA-like" evidence="3">
    <location>
        <begin position="35"/>
        <end position="170"/>
    </location>
</feature>
<keyword evidence="4" id="KW-0808">Transferase</keyword>
<dbReference type="GO" id="GO:0032259">
    <property type="term" value="P:methylation"/>
    <property type="evidence" value="ECO:0007669"/>
    <property type="project" value="UniProtKB-KW"/>
</dbReference>
<keyword evidence="1" id="KW-0949">S-adenosyl-L-methionine</keyword>
<reference evidence="4 5" key="1">
    <citation type="submission" date="2018-10" db="EMBL/GenBank/DDBJ databases">
        <title>Notoacmeibacter sp. M2BS9Y-3-1, whole genome shotgun sequence.</title>
        <authorList>
            <person name="Tuo L."/>
        </authorList>
    </citation>
    <scope>NUCLEOTIDE SEQUENCE [LARGE SCALE GENOMIC DNA]</scope>
    <source>
        <strain evidence="4 5">M2BS9Y-3-1</strain>
    </source>
</reference>
<organism evidence="4 5">
    <name type="scientific">Notoacmeibacter ruber</name>
    <dbReference type="NCBI Taxonomy" id="2670375"/>
    <lineage>
        <taxon>Bacteria</taxon>
        <taxon>Pseudomonadati</taxon>
        <taxon>Pseudomonadota</taxon>
        <taxon>Alphaproteobacteria</taxon>
        <taxon>Hyphomicrobiales</taxon>
        <taxon>Notoacmeibacteraceae</taxon>
        <taxon>Notoacmeibacter</taxon>
    </lineage>
</organism>
<protein>
    <submittedName>
        <fullName evidence="4">tRNA (N6-threonylcarbamoyladenosine(37)-N6)-methyltransferase TrmO</fullName>
    </submittedName>
</protein>
<dbReference type="PANTHER" id="PTHR12818">
    <property type="entry name" value="TRNA (ADENINE(37)-N6)-METHYLTRANSFERASE"/>
    <property type="match status" value="1"/>
</dbReference>
<dbReference type="InterPro" id="IPR036413">
    <property type="entry name" value="YaeB-like_sf"/>
</dbReference>
<dbReference type="PANTHER" id="PTHR12818:SF0">
    <property type="entry name" value="TRNA (ADENINE(37)-N6)-METHYLTRANSFERASE"/>
    <property type="match status" value="1"/>
</dbReference>
<evidence type="ECO:0000313" key="4">
    <source>
        <dbReference type="EMBL" id="RLQ88204.1"/>
    </source>
</evidence>
<evidence type="ECO:0000259" key="3">
    <source>
        <dbReference type="PROSITE" id="PS51668"/>
    </source>
</evidence>
<dbReference type="PROSITE" id="PS51668">
    <property type="entry name" value="TSAA_2"/>
    <property type="match status" value="1"/>
</dbReference>
<evidence type="ECO:0000313" key="5">
    <source>
        <dbReference type="Proteomes" id="UP000281094"/>
    </source>
</evidence>
<dbReference type="Gene3D" id="2.40.30.70">
    <property type="entry name" value="YaeB-like"/>
    <property type="match status" value="1"/>
</dbReference>
<evidence type="ECO:0000256" key="1">
    <source>
        <dbReference type="ARBA" id="ARBA00022691"/>
    </source>
</evidence>
<sequence length="177" mass="19634">MAFATGGTGMAEFEQRQGEARLPFDPAERKPDAGLVFIGKVSSPWLRREDCPKNLRQARERDRTASIIIEEPYRPALAGLRAGDYCHVLSWLHHAPRDLISQKPRHLETAKGTFALRSPVRPNPIGLHTVRIVSLDHQRGTIEMDAIDLLDGTPVLDLKPYYPSIDAFAEASGGAKD</sequence>
<dbReference type="InterPro" id="IPR036414">
    <property type="entry name" value="YaeB_N_sf"/>
</dbReference>
<keyword evidence="4" id="KW-0489">Methyltransferase</keyword>
<gene>
    <name evidence="4" type="primary">tsaA</name>
    <name evidence="4" type="ORF">D8780_08310</name>
</gene>
<evidence type="ECO:0000256" key="2">
    <source>
        <dbReference type="ARBA" id="ARBA00033753"/>
    </source>
</evidence>
<dbReference type="NCBIfam" id="TIGR00104">
    <property type="entry name" value="tRNA_TsaA"/>
    <property type="match status" value="1"/>
</dbReference>